<keyword evidence="4" id="KW-0378">Hydrolase</keyword>
<dbReference type="EMBL" id="CP133461">
    <property type="protein sequence ID" value="WMV75980.1"/>
    <property type="molecule type" value="Genomic_DNA"/>
</dbReference>
<keyword evidence="6" id="KW-1133">Transmembrane helix</keyword>
<dbReference type="InterPro" id="IPR025987">
    <property type="entry name" value="GW_dom"/>
</dbReference>
<feature type="transmembrane region" description="Helical" evidence="6">
    <location>
        <begin position="39"/>
        <end position="57"/>
    </location>
</feature>
<evidence type="ECO:0000313" key="9">
    <source>
        <dbReference type="Proteomes" id="UP001297580"/>
    </source>
</evidence>
<evidence type="ECO:0000256" key="6">
    <source>
        <dbReference type="SAM" id="Phobius"/>
    </source>
</evidence>
<protein>
    <submittedName>
        <fullName evidence="8">N-acetylglucosaminidase</fullName>
    </submittedName>
</protein>
<dbReference type="SMART" id="SM00047">
    <property type="entry name" value="LYZ2"/>
    <property type="match status" value="1"/>
</dbReference>
<dbReference type="PROSITE" id="PS51781">
    <property type="entry name" value="SH3B"/>
    <property type="match status" value="1"/>
</dbReference>
<keyword evidence="6" id="KW-0472">Membrane</keyword>
<dbReference type="InterPro" id="IPR038200">
    <property type="entry name" value="GW_dom_sf"/>
</dbReference>
<name>A0ABY9QAQ8_GEOTD</name>
<evidence type="ECO:0000256" key="3">
    <source>
        <dbReference type="ARBA" id="ARBA00022729"/>
    </source>
</evidence>
<dbReference type="PANTHER" id="PTHR34408:SF1">
    <property type="entry name" value="GLYCOSYL HYDROLASE FAMILY 19 DOMAIN-CONTAINING PROTEIN HI_1415"/>
    <property type="match status" value="1"/>
</dbReference>
<dbReference type="RefSeq" id="WP_311088175.1">
    <property type="nucleotide sequence ID" value="NZ_CP133461.1"/>
</dbReference>
<evidence type="ECO:0000256" key="1">
    <source>
        <dbReference type="ARBA" id="ARBA00004613"/>
    </source>
</evidence>
<dbReference type="Gene3D" id="2.30.30.40">
    <property type="entry name" value="SH3 Domains"/>
    <property type="match status" value="2"/>
</dbReference>
<evidence type="ECO:0000256" key="4">
    <source>
        <dbReference type="ARBA" id="ARBA00022801"/>
    </source>
</evidence>
<comment type="subcellular location">
    <subcellularLocation>
        <location evidence="1">Secreted</location>
    </subcellularLocation>
</comment>
<dbReference type="Proteomes" id="UP001297580">
    <property type="component" value="Chromosome"/>
</dbReference>
<dbReference type="InterPro" id="IPR002901">
    <property type="entry name" value="MGlyc_endo_b_GlcNAc-like_dom"/>
</dbReference>
<organism evidence="8 9">
    <name type="scientific">Geobacillus thermodenitrificans</name>
    <dbReference type="NCBI Taxonomy" id="33940"/>
    <lineage>
        <taxon>Bacteria</taxon>
        <taxon>Bacillati</taxon>
        <taxon>Bacillota</taxon>
        <taxon>Bacilli</taxon>
        <taxon>Bacillales</taxon>
        <taxon>Anoxybacillaceae</taxon>
        <taxon>Geobacillus</taxon>
    </lineage>
</organism>
<dbReference type="Pfam" id="PF01832">
    <property type="entry name" value="Glucosaminidase"/>
    <property type="match status" value="1"/>
</dbReference>
<dbReference type="Pfam" id="PF13457">
    <property type="entry name" value="GW"/>
    <property type="match status" value="8"/>
</dbReference>
<sequence length="1073" mass="120252">MMNHYYKTILSKLYPRGGIDSNESNAYDNGRWSDVKNRIIFLLVCFLLAACLPFKALPTSSVLAAANVTATSKLGRILEPSAVIYKTVGSSSGSFQAGTQYTDKVFYIKKQAIFNGQTYYLISTVASDTQGVVGWVNAKDMWAQNHVAVDHKEKLFYLKGTGWAYTNPWGAGKDAVYKDLTPFKSQTFRVNLTEQVGSAIWYRGYLENGKKVWIQAYNVTSEKPTITFQATSKLGRILEPSAVIYKTVGSSSGSFQAGTQYTDKVFYIKKQAAFDGQTYYLISTVASDTQGVVGWVNAKDMWAQNHVAVDHKEKLFYLKGTGWAYTNPWGAGKDAVYKDLTPFKSQTFRVNLTEQVGSAIWYRGYLENGKKVWIQAYNVTSEKPTITFQATSKLGRILEPSAVIYKTVGSSSGSFQAETQYTDKVFYIKKQAAFDGQTYYLISTVASDTQGVVGWVNAKDMWAQNHVAVDHKEKLFYLKGTGWAYTNPWGAGKDAVYKDLTPFKSQTFRVNLTEQVGSAIWYRGYLENGKKVWIQAYNVTSEKPTITFQATSKLGRILEPSAVIYKTVGSSSGSFQAGTQYTDKVFYIKKQAAFDGQTYYLISTVASDTQGVVGWVNAKDMWAQNHVAVDHKEKLFYLKGTGWAYTNPWGAGKDAVYKDLTPFKSQTFRVNLTEQVGSAIWYRGYLENGKKVWIQAYNVVSSLDTSKYTYYDLTLDEAHTIQMKANPQTDKYSREPAYVSSSYIKVYTRGFIQGSGVNLRTTPDLKTDENIYEQVGYGTAFLLLDSNVIGDPFQGNTKWYKILYKNKELYVHSSLVRLDGKVGVVTADVLNVRANKSTNSHIYGKLYKGAEVTILEEGSDWHKIQYSYWRNATSEDVRNYLNPTHFVNDPVQKFQFLDLSKPSGATADILNRFLKGKGILENQGQAFIEAAKKHGLNDVYLMSHALLETGNGTSELAIGVQYNGKTVYNMYGIGAYDGNAVESGAQFAYTHGWFDPETAIVEGAAFIGNDYIKTGQNTLYKMRWNPAAMDKLGKANHQYATDIAWAAKQAKTMYELYQQLESTILVLDIPVYK</sequence>
<dbReference type="InterPro" id="IPR003646">
    <property type="entry name" value="SH3-like_bac-type"/>
</dbReference>
<keyword evidence="2" id="KW-0964">Secreted</keyword>
<accession>A0ABY9QAQ8</accession>
<keyword evidence="6" id="KW-0812">Transmembrane</keyword>
<dbReference type="Gene3D" id="2.30.30.170">
    <property type="match status" value="8"/>
</dbReference>
<gene>
    <name evidence="8" type="ORF">HSX42_17460</name>
</gene>
<dbReference type="SMART" id="SM00287">
    <property type="entry name" value="SH3b"/>
    <property type="match status" value="2"/>
</dbReference>
<proteinExistence type="predicted"/>
<keyword evidence="9" id="KW-1185">Reference proteome</keyword>
<evidence type="ECO:0000256" key="5">
    <source>
        <dbReference type="ARBA" id="ARBA00023316"/>
    </source>
</evidence>
<dbReference type="PANTHER" id="PTHR34408">
    <property type="entry name" value="FAMILY PROTEIN, PUTATIVE-RELATED"/>
    <property type="match status" value="1"/>
</dbReference>
<keyword evidence="5" id="KW-0961">Cell wall biogenesis/degradation</keyword>
<keyword evidence="3" id="KW-0732">Signal</keyword>
<dbReference type="InterPro" id="IPR052354">
    <property type="entry name" value="Cell_Wall_Dynamics_Protein"/>
</dbReference>
<reference evidence="8 9" key="1">
    <citation type="submission" date="2023-08" db="EMBL/GenBank/DDBJ databases">
        <title>Complete genome sequence of Geobacillus thermodenitrificans K1041, a genetically tractable strain representative of the genus Geobacillus.</title>
        <authorList>
            <person name="Kani S."/>
            <person name="Suzuki H."/>
        </authorList>
    </citation>
    <scope>NUCLEOTIDE SEQUENCE [LARGE SCALE GENOMIC DNA]</scope>
    <source>
        <strain evidence="8 9">K1041</strain>
    </source>
</reference>
<feature type="domain" description="SH3b" evidence="7">
    <location>
        <begin position="820"/>
        <end position="885"/>
    </location>
</feature>
<evidence type="ECO:0000259" key="7">
    <source>
        <dbReference type="PROSITE" id="PS51781"/>
    </source>
</evidence>
<evidence type="ECO:0000256" key="2">
    <source>
        <dbReference type="ARBA" id="ARBA00022525"/>
    </source>
</evidence>
<dbReference type="Gene3D" id="1.10.530.10">
    <property type="match status" value="1"/>
</dbReference>
<dbReference type="Pfam" id="PF08239">
    <property type="entry name" value="SH3_3"/>
    <property type="match status" value="1"/>
</dbReference>
<evidence type="ECO:0000313" key="8">
    <source>
        <dbReference type="EMBL" id="WMV75980.1"/>
    </source>
</evidence>